<comment type="caution">
    <text evidence="3">The sequence shown here is derived from an EMBL/GenBank/DDBJ whole genome shotgun (WGS) entry which is preliminary data.</text>
</comment>
<evidence type="ECO:0000313" key="3">
    <source>
        <dbReference type="EMBL" id="RFA33137.1"/>
    </source>
</evidence>
<evidence type="ECO:0000256" key="2">
    <source>
        <dbReference type="SAM" id="Phobius"/>
    </source>
</evidence>
<protein>
    <submittedName>
        <fullName evidence="3">Uncharacterized protein</fullName>
    </submittedName>
</protein>
<dbReference type="RefSeq" id="WP_116279167.1">
    <property type="nucleotide sequence ID" value="NZ_NFZX01000043.1"/>
</dbReference>
<sequence length="314" mass="36259">MAKKKYYDEHGNQIRSRPPERIYQKWWIWLMVVVVVTIGIAVLGGEENIEEQVAAGISEAEKKEEETEVAEPVEEGTGEKSTYTYEDFKGTYATFEGEPYNSPIGPDIMVIGDDSYRSFNRWDFDRTSTILDKTIEGNVLTLYSERETEQFELRYEGDKKIMHSITNGQSFYSMSSQDLQTHYNQSEIDYARIILTINGEPSLDQWILWEDPVVKINHSSADDPVFQIDDIVYQEDVTHLSSTMTDSNHINYTPNGGGYITIYPNPSHYQAEQSEEENRQLAQEVLDNAYTIYVEPFDPYTVADFIGRVEFVYE</sequence>
<feature type="compositionally biased region" description="Acidic residues" evidence="1">
    <location>
        <begin position="66"/>
        <end position="76"/>
    </location>
</feature>
<dbReference type="Proteomes" id="UP000256488">
    <property type="component" value="Unassembled WGS sequence"/>
</dbReference>
<dbReference type="AlphaFoldDB" id="A0A3E0WM32"/>
<evidence type="ECO:0000256" key="1">
    <source>
        <dbReference type="SAM" id="MobiDB-lite"/>
    </source>
</evidence>
<organism evidence="3 4">
    <name type="scientific">Virgibacillus dokdonensis</name>
    <dbReference type="NCBI Taxonomy" id="302167"/>
    <lineage>
        <taxon>Bacteria</taxon>
        <taxon>Bacillati</taxon>
        <taxon>Bacillota</taxon>
        <taxon>Bacilli</taxon>
        <taxon>Bacillales</taxon>
        <taxon>Bacillaceae</taxon>
        <taxon>Virgibacillus</taxon>
    </lineage>
</organism>
<accession>A0A3E0WM32</accession>
<proteinExistence type="predicted"/>
<reference evidence="3 4" key="1">
    <citation type="submission" date="2017-05" db="EMBL/GenBank/DDBJ databases">
        <title>Virgibacillus sp. AK90 isolated from a saltern of Kakinada, India.</title>
        <authorList>
            <person name="Gupta V."/>
            <person name="Sidhu C."/>
            <person name="Korpole S."/>
            <person name="Pinnaka A.K."/>
        </authorList>
    </citation>
    <scope>NUCLEOTIDE SEQUENCE [LARGE SCALE GENOMIC DNA]</scope>
    <source>
        <strain evidence="3 4">AK90</strain>
    </source>
</reference>
<dbReference type="EMBL" id="NFZX01000043">
    <property type="protein sequence ID" value="RFA33137.1"/>
    <property type="molecule type" value="Genomic_DNA"/>
</dbReference>
<keyword evidence="2" id="KW-0812">Transmembrane</keyword>
<keyword evidence="2" id="KW-0472">Membrane</keyword>
<evidence type="ECO:0000313" key="4">
    <source>
        <dbReference type="Proteomes" id="UP000256488"/>
    </source>
</evidence>
<feature type="region of interest" description="Disordered" evidence="1">
    <location>
        <begin position="57"/>
        <end position="81"/>
    </location>
</feature>
<feature type="transmembrane region" description="Helical" evidence="2">
    <location>
        <begin position="26"/>
        <end position="45"/>
    </location>
</feature>
<gene>
    <name evidence="3" type="ORF">CAI16_15690</name>
</gene>
<name>A0A3E0WM32_9BACI</name>
<keyword evidence="2" id="KW-1133">Transmembrane helix</keyword>